<sequence length="151" mass="15309">MKKQQSGFTMIELIMVIVILGILAAFALPKFADFSGDARYSSIAAAQGAVRSASGIVHAAALAKNQTGATGEVELEGQKISLIYGYADQSSILTAAQLSSEFETSTAGTIKLGACSFTYSNAAAPVAPATSPTPASIGNITGSVNKTCAAQ</sequence>
<dbReference type="AlphaFoldDB" id="A0A9X1N210"/>
<protein>
    <submittedName>
        <fullName evidence="2">Type II secretion system protein</fullName>
    </submittedName>
</protein>
<keyword evidence="3" id="KW-1185">Reference proteome</keyword>
<reference evidence="2" key="1">
    <citation type="submission" date="2021-08" db="EMBL/GenBank/DDBJ databases">
        <title>Isolation and characterization of neutrophilic mixotrophic iron-oxidizing bacteria from deep-sea hydrothermal vents.</title>
        <authorList>
            <person name="He Y."/>
        </authorList>
    </citation>
    <scope>NUCLEOTIDE SEQUENCE</scope>
    <source>
        <strain evidence="2">IOP_13</strain>
    </source>
</reference>
<keyword evidence="1" id="KW-1133">Transmembrane helix</keyword>
<dbReference type="NCBIfam" id="TIGR02532">
    <property type="entry name" value="IV_pilin_GFxxxE"/>
    <property type="match status" value="1"/>
</dbReference>
<dbReference type="Pfam" id="PF07963">
    <property type="entry name" value="N_methyl"/>
    <property type="match status" value="1"/>
</dbReference>
<dbReference type="InterPro" id="IPR012902">
    <property type="entry name" value="N_methyl_site"/>
</dbReference>
<name>A0A9X1N210_9GAMM</name>
<comment type="caution">
    <text evidence="2">The sequence shown here is derived from an EMBL/GenBank/DDBJ whole genome shotgun (WGS) entry which is preliminary data.</text>
</comment>
<dbReference type="Proteomes" id="UP001138989">
    <property type="component" value="Unassembled WGS sequence"/>
</dbReference>
<dbReference type="SUPFAM" id="SSF54523">
    <property type="entry name" value="Pili subunits"/>
    <property type="match status" value="1"/>
</dbReference>
<evidence type="ECO:0000256" key="1">
    <source>
        <dbReference type="SAM" id="Phobius"/>
    </source>
</evidence>
<feature type="transmembrane region" description="Helical" evidence="1">
    <location>
        <begin position="7"/>
        <end position="28"/>
    </location>
</feature>
<keyword evidence="1" id="KW-0472">Membrane</keyword>
<dbReference type="RefSeq" id="WP_102832477.1">
    <property type="nucleotide sequence ID" value="NZ_DAMBQT010000031.1"/>
</dbReference>
<evidence type="ECO:0000313" key="2">
    <source>
        <dbReference type="EMBL" id="MCD1606361.1"/>
    </source>
</evidence>
<organism evidence="2 3">
    <name type="scientific">Stutzerimonas kunmingensis</name>
    <dbReference type="NCBI Taxonomy" id="1211807"/>
    <lineage>
        <taxon>Bacteria</taxon>
        <taxon>Pseudomonadati</taxon>
        <taxon>Pseudomonadota</taxon>
        <taxon>Gammaproteobacteria</taxon>
        <taxon>Pseudomonadales</taxon>
        <taxon>Pseudomonadaceae</taxon>
        <taxon>Stutzerimonas</taxon>
    </lineage>
</organism>
<proteinExistence type="predicted"/>
<gene>
    <name evidence="2" type="ORF">K7H17_00550</name>
</gene>
<dbReference type="EMBL" id="JAINWF010000001">
    <property type="protein sequence ID" value="MCD1606361.1"/>
    <property type="molecule type" value="Genomic_DNA"/>
</dbReference>
<dbReference type="InterPro" id="IPR045584">
    <property type="entry name" value="Pilin-like"/>
</dbReference>
<accession>A0A9X1N210</accession>
<dbReference type="Gene3D" id="3.30.700.10">
    <property type="entry name" value="Glycoprotein, Type 4 Pilin"/>
    <property type="match status" value="1"/>
</dbReference>
<keyword evidence="1" id="KW-0812">Transmembrane</keyword>
<evidence type="ECO:0000313" key="3">
    <source>
        <dbReference type="Proteomes" id="UP001138989"/>
    </source>
</evidence>